<accession>T1KVF3</accession>
<dbReference type="HOGENOM" id="CLU_3385366_0_0_1"/>
<evidence type="ECO:0000313" key="2">
    <source>
        <dbReference type="Proteomes" id="UP000015104"/>
    </source>
</evidence>
<dbReference type="AlphaFoldDB" id="T1KVF3"/>
<reference evidence="2" key="1">
    <citation type="submission" date="2011-08" db="EMBL/GenBank/DDBJ databases">
        <authorList>
            <person name="Rombauts S."/>
        </authorList>
    </citation>
    <scope>NUCLEOTIDE SEQUENCE</scope>
    <source>
        <strain evidence="2">London</strain>
    </source>
</reference>
<name>T1KVF3_TETUR</name>
<protein>
    <submittedName>
        <fullName evidence="1">Uncharacterized protein</fullName>
    </submittedName>
</protein>
<dbReference type="EnsemblMetazoa" id="tetur23g00420.1">
    <property type="protein sequence ID" value="tetur23g00420.1"/>
    <property type="gene ID" value="tetur23g00420"/>
</dbReference>
<reference evidence="1" key="2">
    <citation type="submission" date="2015-06" db="UniProtKB">
        <authorList>
            <consortium name="EnsemblMetazoa"/>
        </authorList>
    </citation>
    <scope>IDENTIFICATION</scope>
</reference>
<sequence length="33" mass="3972">MMNEKKRAEWTSIGVLMKNDYCHLHDQHLLLDT</sequence>
<organism evidence="1 2">
    <name type="scientific">Tetranychus urticae</name>
    <name type="common">Two-spotted spider mite</name>
    <dbReference type="NCBI Taxonomy" id="32264"/>
    <lineage>
        <taxon>Eukaryota</taxon>
        <taxon>Metazoa</taxon>
        <taxon>Ecdysozoa</taxon>
        <taxon>Arthropoda</taxon>
        <taxon>Chelicerata</taxon>
        <taxon>Arachnida</taxon>
        <taxon>Acari</taxon>
        <taxon>Acariformes</taxon>
        <taxon>Trombidiformes</taxon>
        <taxon>Prostigmata</taxon>
        <taxon>Eleutherengona</taxon>
        <taxon>Raphignathae</taxon>
        <taxon>Tetranychoidea</taxon>
        <taxon>Tetranychidae</taxon>
        <taxon>Tetranychus</taxon>
    </lineage>
</organism>
<keyword evidence="2" id="KW-1185">Reference proteome</keyword>
<proteinExistence type="predicted"/>
<evidence type="ECO:0000313" key="1">
    <source>
        <dbReference type="EnsemblMetazoa" id="tetur23g00420.1"/>
    </source>
</evidence>
<dbReference type="Proteomes" id="UP000015104">
    <property type="component" value="Unassembled WGS sequence"/>
</dbReference>
<dbReference type="EMBL" id="CAEY01000612">
    <property type="status" value="NOT_ANNOTATED_CDS"/>
    <property type="molecule type" value="Genomic_DNA"/>
</dbReference>